<dbReference type="InterPro" id="IPR023346">
    <property type="entry name" value="Lysozyme-like_dom_sf"/>
</dbReference>
<comment type="subcellular location">
    <subcellularLocation>
        <location evidence="1">Cell outer membrane</location>
        <topology evidence="1">Peripheral membrane protein</topology>
    </subcellularLocation>
</comment>
<dbReference type="AlphaFoldDB" id="A0A9D1M7A4"/>
<dbReference type="CDD" id="cd01009">
    <property type="entry name" value="PBP2_YfhD_N"/>
    <property type="match status" value="1"/>
</dbReference>
<dbReference type="CDD" id="cd13403">
    <property type="entry name" value="MLTF-like"/>
    <property type="match status" value="1"/>
</dbReference>
<dbReference type="InterPro" id="IPR001638">
    <property type="entry name" value="Solute-binding_3/MltF_N"/>
</dbReference>
<keyword evidence="2" id="KW-0732">Signal</keyword>
<keyword evidence="3" id="KW-0998">Cell outer membrane</keyword>
<dbReference type="Pfam" id="PF01464">
    <property type="entry name" value="SLT"/>
    <property type="match status" value="1"/>
</dbReference>
<reference evidence="5" key="2">
    <citation type="journal article" date="2021" name="PeerJ">
        <title>Extensive microbial diversity within the chicken gut microbiome revealed by metagenomics and culture.</title>
        <authorList>
            <person name="Gilroy R."/>
            <person name="Ravi A."/>
            <person name="Getino M."/>
            <person name="Pursley I."/>
            <person name="Horton D.L."/>
            <person name="Alikhan N.F."/>
            <person name="Baker D."/>
            <person name="Gharbi K."/>
            <person name="Hall N."/>
            <person name="Watson M."/>
            <person name="Adriaenssens E.M."/>
            <person name="Foster-Nyarko E."/>
            <person name="Jarju S."/>
            <person name="Secka A."/>
            <person name="Antonio M."/>
            <person name="Oren A."/>
            <person name="Chaudhuri R.R."/>
            <person name="La Ragione R."/>
            <person name="Hildebrand F."/>
            <person name="Pallen M.J."/>
        </authorList>
    </citation>
    <scope>NUCLEOTIDE SEQUENCE</scope>
    <source>
        <strain evidence="5">CHK158-818</strain>
    </source>
</reference>
<dbReference type="SUPFAM" id="SSF53955">
    <property type="entry name" value="Lysozyme-like"/>
    <property type="match status" value="1"/>
</dbReference>
<proteinExistence type="predicted"/>
<evidence type="ECO:0000313" key="5">
    <source>
        <dbReference type="EMBL" id="HIU55213.1"/>
    </source>
</evidence>
<accession>A0A9D1M7A4</accession>
<dbReference type="PROSITE" id="PS51257">
    <property type="entry name" value="PROKAR_LIPOPROTEIN"/>
    <property type="match status" value="1"/>
</dbReference>
<dbReference type="GO" id="GO:0009279">
    <property type="term" value="C:cell outer membrane"/>
    <property type="evidence" value="ECO:0007669"/>
    <property type="project" value="UniProtKB-SubCell"/>
</dbReference>
<name>A0A9D1M7A4_9BACT</name>
<reference evidence="5" key="1">
    <citation type="submission" date="2020-10" db="EMBL/GenBank/DDBJ databases">
        <authorList>
            <person name="Gilroy R."/>
        </authorList>
    </citation>
    <scope>NUCLEOTIDE SEQUENCE</scope>
    <source>
        <strain evidence="5">CHK158-818</strain>
    </source>
</reference>
<dbReference type="SMART" id="SM00062">
    <property type="entry name" value="PBPb"/>
    <property type="match status" value="1"/>
</dbReference>
<organism evidence="5 6">
    <name type="scientific">Candidatus Gallibacteroides avistercoris</name>
    <dbReference type="NCBI Taxonomy" id="2840833"/>
    <lineage>
        <taxon>Bacteria</taxon>
        <taxon>Pseudomonadati</taxon>
        <taxon>Bacteroidota</taxon>
        <taxon>Bacteroidia</taxon>
        <taxon>Bacteroidales</taxon>
        <taxon>Bacteroidaceae</taxon>
        <taxon>Bacteroidaceae incertae sedis</taxon>
        <taxon>Candidatus Gallibacteroides</taxon>
    </lineage>
</organism>
<dbReference type="PANTHER" id="PTHR35936">
    <property type="entry name" value="MEMBRANE-BOUND LYTIC MUREIN TRANSGLYCOSYLASE F"/>
    <property type="match status" value="1"/>
</dbReference>
<evidence type="ECO:0000256" key="3">
    <source>
        <dbReference type="ARBA" id="ARBA00023237"/>
    </source>
</evidence>
<gene>
    <name evidence="5" type="ORF">IAB03_05330</name>
</gene>
<dbReference type="Pfam" id="PF00497">
    <property type="entry name" value="SBP_bac_3"/>
    <property type="match status" value="1"/>
</dbReference>
<dbReference type="InterPro" id="IPR008258">
    <property type="entry name" value="Transglycosylase_SLT_dom_1"/>
</dbReference>
<protein>
    <submittedName>
        <fullName evidence="5">Transglycosylase SLT domain-containing protein</fullName>
    </submittedName>
</protein>
<dbReference type="Gene3D" id="3.40.190.10">
    <property type="entry name" value="Periplasmic binding protein-like II"/>
    <property type="match status" value="2"/>
</dbReference>
<sequence length="459" mass="52723">MPKLICIILLFVFISGCGRKPQESASVREDLPEILQSKELRVLTLYSSTSYFLYRGEEMGYEFELARRFALSQGLHIKVIVAENISRLIEMLEDGEGDIAAYTLPVTNELRQRLIYCGEEIITHQVLIQRRGNKEEIIDDVTGLVGKDIYVERDSKFDDRITHLDEELGGGIHIHKINKDTVTTEDLIGMVASGEIPYTLADDNIARLNKTYYNNLDIRLEVSFPQRSSWAVRKSSPLLAEAVDKWFDENHNSTEYKSILKRYFEDSKRPYTQQILSLSKGQISIYDPLFKKYAKELDWDWRLIASQAYQESQFDTTAVSWAGARGLMQLMPSTAKAYGLEIEKIQNPEENLKAAVKSMKALNKSFSKIEDRDERIKFILAAYNSGIGHIYDAMALAEKYNKNPLVWDGNVAEFVLLKSNPEFFNDSICKFGYIRGRETVNYVKDVLSVYNEYKIKIKP</sequence>
<evidence type="ECO:0000256" key="2">
    <source>
        <dbReference type="ARBA" id="ARBA00022729"/>
    </source>
</evidence>
<dbReference type="SUPFAM" id="SSF53850">
    <property type="entry name" value="Periplasmic binding protein-like II"/>
    <property type="match status" value="1"/>
</dbReference>
<evidence type="ECO:0000256" key="1">
    <source>
        <dbReference type="ARBA" id="ARBA00004339"/>
    </source>
</evidence>
<dbReference type="Gene3D" id="1.10.530.10">
    <property type="match status" value="1"/>
</dbReference>
<dbReference type="EMBL" id="DVNA01000122">
    <property type="protein sequence ID" value="HIU55213.1"/>
    <property type="molecule type" value="Genomic_DNA"/>
</dbReference>
<comment type="caution">
    <text evidence="5">The sequence shown here is derived from an EMBL/GenBank/DDBJ whole genome shotgun (WGS) entry which is preliminary data.</text>
</comment>
<evidence type="ECO:0000259" key="4">
    <source>
        <dbReference type="SMART" id="SM00062"/>
    </source>
</evidence>
<dbReference type="Proteomes" id="UP000824112">
    <property type="component" value="Unassembled WGS sequence"/>
</dbReference>
<dbReference type="PANTHER" id="PTHR35936:SF32">
    <property type="entry name" value="MEMBRANE-BOUND LYTIC MUREIN TRANSGLYCOSYLASE F"/>
    <property type="match status" value="1"/>
</dbReference>
<feature type="domain" description="Solute-binding protein family 3/N-terminal" evidence="4">
    <location>
        <begin position="39"/>
        <end position="266"/>
    </location>
</feature>
<evidence type="ECO:0000313" key="6">
    <source>
        <dbReference type="Proteomes" id="UP000824112"/>
    </source>
</evidence>
<keyword evidence="3" id="KW-0472">Membrane</keyword>